<sequence>MIVIFYMFYQLTFRETSSISVYQMDNKLRPAQGGSSMVATRLKTAEYRQMIVKKIMDYLSEFGRRTSAFHPSDVKKMAESLEEKSHAAAKDEIDYHAKVKGNVNTLVASYRSLNRKVLNSKSSSREVEASVAKVDWQEEIYQRVKRIKRTNSLFLTELYQFICTKYASYHQRNLTQTAQPLLTIKLDTCKRMKQLLEEIFVQLSVTKTQITPSLTKKLDTVEKLIKKFENDNSFLQGEKHSLNSQPKLQLDSSQARNPQGESSELKPNLQGMMNLQGSHFRMPQSCQQYMMHLQGPSAKLVKVGREQAQEQSDALMHQVAKESISSKMQQNQLPSKKGPSEKLVKLEQEQSDILMHQEAKESISSEMQQNQLFGMEGDSSEDSCVVIGSPAYSLSLFLEECCNEDEVSGDFCGDTGKHALENFSSSSCEGNTVEEQTSDALKSDLPYLTDTELLSVLNLLQDWCNPNEVSQNSTVCSNDASPAIQLLVSAVTNASSEALHGAVGEMRDAVCLNDIMAMSAPERGSKGAIGRDLGADTNARFQQIYYGHQGLVPNTRTFNAVPLDTARINASTEYSLKCNTKEETSDLISDTSQVKRSKKCALLEEIREINRRLIDVEVVMSTTAPAGAAKHGDGFFVKCIFRGISINWNDMPQMMIEPLQLLIPTDYPAISPIFLDELPVQVSKDVEDFSIKARSKLSFYLRTQNIPFSLRLIAKLWESCAREVIIEFARPIGGGTFSSKYGGWSNML</sequence>
<proteinExistence type="predicted"/>
<reference evidence="1 2" key="1">
    <citation type="journal article" date="2022" name="DNA Res.">
        <title>Chromosomal-level genome assembly of the orchid tree Bauhinia variegata (Leguminosae; Cercidoideae) supports the allotetraploid origin hypothesis of Bauhinia.</title>
        <authorList>
            <person name="Zhong Y."/>
            <person name="Chen Y."/>
            <person name="Zheng D."/>
            <person name="Pang J."/>
            <person name="Liu Y."/>
            <person name="Luo S."/>
            <person name="Meng S."/>
            <person name="Qian L."/>
            <person name="Wei D."/>
            <person name="Dai S."/>
            <person name="Zhou R."/>
        </authorList>
    </citation>
    <scope>NUCLEOTIDE SEQUENCE [LARGE SCALE GENOMIC DNA]</scope>
    <source>
        <strain evidence="1">BV-YZ2020</strain>
    </source>
</reference>
<name>A0ACB9MJ00_BAUVA</name>
<accession>A0ACB9MJ00</accession>
<comment type="caution">
    <text evidence="1">The sequence shown here is derived from an EMBL/GenBank/DDBJ whole genome shotgun (WGS) entry which is preliminary data.</text>
</comment>
<keyword evidence="2" id="KW-1185">Reference proteome</keyword>
<organism evidence="1 2">
    <name type="scientific">Bauhinia variegata</name>
    <name type="common">Purple orchid tree</name>
    <name type="synonym">Phanera variegata</name>
    <dbReference type="NCBI Taxonomy" id="167791"/>
    <lineage>
        <taxon>Eukaryota</taxon>
        <taxon>Viridiplantae</taxon>
        <taxon>Streptophyta</taxon>
        <taxon>Embryophyta</taxon>
        <taxon>Tracheophyta</taxon>
        <taxon>Spermatophyta</taxon>
        <taxon>Magnoliopsida</taxon>
        <taxon>eudicotyledons</taxon>
        <taxon>Gunneridae</taxon>
        <taxon>Pentapetalae</taxon>
        <taxon>rosids</taxon>
        <taxon>fabids</taxon>
        <taxon>Fabales</taxon>
        <taxon>Fabaceae</taxon>
        <taxon>Cercidoideae</taxon>
        <taxon>Cercideae</taxon>
        <taxon>Bauhiniinae</taxon>
        <taxon>Bauhinia</taxon>
    </lineage>
</organism>
<protein>
    <submittedName>
        <fullName evidence="1">Uncharacterized protein</fullName>
    </submittedName>
</protein>
<evidence type="ECO:0000313" key="1">
    <source>
        <dbReference type="EMBL" id="KAI4323597.1"/>
    </source>
</evidence>
<dbReference type="Proteomes" id="UP000828941">
    <property type="component" value="Chromosome 9"/>
</dbReference>
<evidence type="ECO:0000313" key="2">
    <source>
        <dbReference type="Proteomes" id="UP000828941"/>
    </source>
</evidence>
<gene>
    <name evidence="1" type="ORF">L6164_023190</name>
</gene>
<dbReference type="EMBL" id="CM039434">
    <property type="protein sequence ID" value="KAI4323597.1"/>
    <property type="molecule type" value="Genomic_DNA"/>
</dbReference>